<dbReference type="InterPro" id="IPR012347">
    <property type="entry name" value="Ferritin-like"/>
</dbReference>
<sequence length="156" mass="18624">MALFKPDEIFQFAIRIEENGEKFYRAMADKFDDPKLKETFSYLADEEIKHKRLYEDMATTVEKYEPFETYPEEYFAYMRAYADTIIFSPDKIEEKIEKISDPGSALEFAIATELDSILYYQEVKNLVSEKRRSVIDKIVDEERRHFVKLTDLKKEL</sequence>
<gene>
    <name evidence="2" type="ORF">BXT86_01965</name>
</gene>
<dbReference type="GO" id="GO:0016491">
    <property type="term" value="F:oxidoreductase activity"/>
    <property type="evidence" value="ECO:0007669"/>
    <property type="project" value="InterPro"/>
</dbReference>
<dbReference type="AlphaFoldDB" id="A0A1V4QG53"/>
<comment type="caution">
    <text evidence="2">The sequence shown here is derived from an EMBL/GenBank/DDBJ whole genome shotgun (WGS) entry which is preliminary data.</text>
</comment>
<dbReference type="GO" id="GO:0046872">
    <property type="term" value="F:metal ion binding"/>
    <property type="evidence" value="ECO:0007669"/>
    <property type="project" value="InterPro"/>
</dbReference>
<evidence type="ECO:0000313" key="2">
    <source>
        <dbReference type="EMBL" id="OPX18294.1"/>
    </source>
</evidence>
<feature type="domain" description="Rubrerythrin diiron-binding" evidence="1">
    <location>
        <begin position="8"/>
        <end position="151"/>
    </location>
</feature>
<name>A0A1V4QG53_UNCW3</name>
<dbReference type="Pfam" id="PF02915">
    <property type="entry name" value="Rubrerythrin"/>
    <property type="match status" value="1"/>
</dbReference>
<dbReference type="Gene3D" id="1.20.1260.10">
    <property type="match status" value="1"/>
</dbReference>
<organism evidence="2 3">
    <name type="scientific">candidate division WOR-3 bacterium 4484_100</name>
    <dbReference type="NCBI Taxonomy" id="1936077"/>
    <lineage>
        <taxon>Bacteria</taxon>
        <taxon>Bacteria division WOR-3</taxon>
    </lineage>
</organism>
<accession>A0A1V4QG53</accession>
<evidence type="ECO:0000313" key="3">
    <source>
        <dbReference type="Proteomes" id="UP000191663"/>
    </source>
</evidence>
<dbReference type="SUPFAM" id="SSF47240">
    <property type="entry name" value="Ferritin-like"/>
    <property type="match status" value="1"/>
</dbReference>
<dbReference type="CDD" id="cd01045">
    <property type="entry name" value="Ferritin_like_AB"/>
    <property type="match status" value="1"/>
</dbReference>
<proteinExistence type="predicted"/>
<evidence type="ECO:0000259" key="1">
    <source>
        <dbReference type="Pfam" id="PF02915"/>
    </source>
</evidence>
<dbReference type="EMBL" id="MUKB01000025">
    <property type="protein sequence ID" value="OPX18294.1"/>
    <property type="molecule type" value="Genomic_DNA"/>
</dbReference>
<reference evidence="3" key="1">
    <citation type="submission" date="2017-01" db="EMBL/GenBank/DDBJ databases">
        <title>Novel pathways for hydrocarbon cycling and metabolic interdependencies in hydrothermal sediment communities.</title>
        <authorList>
            <person name="Dombrowski N."/>
            <person name="Seitz K."/>
            <person name="Teske A."/>
            <person name="Baker B."/>
        </authorList>
    </citation>
    <scope>NUCLEOTIDE SEQUENCE [LARGE SCALE GENOMIC DNA]</scope>
</reference>
<protein>
    <recommendedName>
        <fullName evidence="1">Rubrerythrin diiron-binding domain-containing protein</fullName>
    </recommendedName>
</protein>
<dbReference type="PANTHER" id="PTHR33531">
    <property type="entry name" value="RUBRERYTHRIN SUBFAMILY"/>
    <property type="match status" value="1"/>
</dbReference>
<dbReference type="Proteomes" id="UP000191663">
    <property type="component" value="Unassembled WGS sequence"/>
</dbReference>
<dbReference type="InterPro" id="IPR003251">
    <property type="entry name" value="Rr_diiron-bd_dom"/>
</dbReference>
<dbReference type="InterPro" id="IPR009078">
    <property type="entry name" value="Ferritin-like_SF"/>
</dbReference>
<dbReference type="PANTHER" id="PTHR33531:SF7">
    <property type="entry name" value="HYPOTHETICAL MEMBRANE PROTEIN, CONSERVED"/>
    <property type="match status" value="1"/>
</dbReference>